<dbReference type="CDD" id="cd00161">
    <property type="entry name" value="beta-trefoil_Ricin-like"/>
    <property type="match status" value="1"/>
</dbReference>
<feature type="domain" description="Teneurin NHL" evidence="4">
    <location>
        <begin position="30"/>
        <end position="79"/>
    </location>
</feature>
<feature type="repeat" description="NHL" evidence="2">
    <location>
        <begin position="146"/>
        <end position="182"/>
    </location>
</feature>
<evidence type="ECO:0000313" key="6">
    <source>
        <dbReference type="Proteomes" id="UP001249394"/>
    </source>
</evidence>
<dbReference type="PROSITE" id="PS50231">
    <property type="entry name" value="RICIN_B_LECTIN"/>
    <property type="match status" value="1"/>
</dbReference>
<dbReference type="EMBL" id="CP134213">
    <property type="protein sequence ID" value="WND23171.1"/>
    <property type="molecule type" value="Genomic_DNA"/>
</dbReference>
<dbReference type="InterPro" id="IPR011042">
    <property type="entry name" value="6-blade_b-propeller_TolB-like"/>
</dbReference>
<dbReference type="InterPro" id="IPR001258">
    <property type="entry name" value="NHL_repeat"/>
</dbReference>
<dbReference type="PROSITE" id="PS51125">
    <property type="entry name" value="NHL"/>
    <property type="match status" value="4"/>
</dbReference>
<keyword evidence="1" id="KW-0677">Repeat</keyword>
<dbReference type="Pfam" id="PF01436">
    <property type="entry name" value="NHL"/>
    <property type="match status" value="3"/>
</dbReference>
<feature type="repeat" description="NHL" evidence="2">
    <location>
        <begin position="208"/>
        <end position="238"/>
    </location>
</feature>
<dbReference type="Pfam" id="PF14200">
    <property type="entry name" value="RicinB_lectin_2"/>
    <property type="match status" value="1"/>
</dbReference>
<accession>A0ABY9ULU4</accession>
<reference evidence="5 6" key="1">
    <citation type="submission" date="2023-09" db="EMBL/GenBank/DDBJ databases">
        <title>The genome sequence of Streptomyces anthocyanicus.</title>
        <authorList>
            <person name="Mo P."/>
        </authorList>
    </citation>
    <scope>NUCLEOTIDE SEQUENCE [LARGE SCALE GENOMIC DNA]</scope>
    <source>
        <strain evidence="5 6">JCM 4387</strain>
    </source>
</reference>
<feature type="domain" description="Ricin B lectin" evidence="3">
    <location>
        <begin position="361"/>
        <end position="439"/>
    </location>
</feature>
<dbReference type="Gene3D" id="2.80.10.50">
    <property type="match status" value="1"/>
</dbReference>
<dbReference type="SUPFAM" id="SSF101898">
    <property type="entry name" value="NHL repeat"/>
    <property type="match status" value="1"/>
</dbReference>
<keyword evidence="6" id="KW-1185">Reference proteome</keyword>
<dbReference type="Pfam" id="PF25021">
    <property type="entry name" value="TEN_NHL"/>
    <property type="match status" value="2"/>
</dbReference>
<dbReference type="SMART" id="SM00135">
    <property type="entry name" value="LY"/>
    <property type="match status" value="6"/>
</dbReference>
<protein>
    <submittedName>
        <fullName evidence="5">RICIN domain-containing protein</fullName>
    </submittedName>
</protein>
<dbReference type="InterPro" id="IPR035992">
    <property type="entry name" value="Ricin_B-like_lectins"/>
</dbReference>
<proteinExistence type="predicted"/>
<sequence length="507" mass="53333">MSTAHEAATDDEHSVPVIRTVAGIEAGFKGDNGPARKAELNGPYGIAVDSTGTLYFSERDKHRVRKVTTDGKISTVAGTGVAGFSGDKGPAVSAQLNHPRGLAVDSVGNLYIADSDNHRVRKVGVDGKISTFAGTNTAGSDGDGGPAVDAQLNSPMGVAVDRTGVLYVADYNNHRVRKITTDGKINTFAGDGSPGTKGDDAPAVSARLNNPIGVAVDGGGDLYITDHSNHRVRKVTADGKIRAVAGTGDAGSDGDGSLATSARLHFPLGVVVDSTGILYIADRNNHRIRKVTKDGKISTVAGTDTAGFDGDGGPAADAKLHFPFGLAVDCVDNLYITDYDNRRIRKVAATEMAGLPESGTVVSWANVRSRLRMGVARESSKDGAEIHQLLAVSRDHQRWRLAVAGRDDGDVLYTIENVRSGMVLEVAGAGTAPGAVVTQRAYEGDDAHHQHWRLIPVGPVNGAPRVYEIANRNSGLLLHVDTNARTMIKQLGSQGDHRGRQWQLLPV</sequence>
<dbReference type="PANTHER" id="PTHR46388">
    <property type="entry name" value="NHL REPEAT-CONTAINING PROTEIN 2"/>
    <property type="match status" value="1"/>
</dbReference>
<feature type="repeat" description="NHL" evidence="2">
    <location>
        <begin position="95"/>
        <end position="126"/>
    </location>
</feature>
<dbReference type="InterPro" id="IPR056822">
    <property type="entry name" value="TEN_NHL"/>
</dbReference>
<feature type="domain" description="Teneurin NHL" evidence="4">
    <location>
        <begin position="85"/>
        <end position="137"/>
    </location>
</feature>
<dbReference type="Gene3D" id="2.120.10.30">
    <property type="entry name" value="TolB, C-terminal domain"/>
    <property type="match status" value="3"/>
</dbReference>
<feature type="repeat" description="NHL" evidence="2">
    <location>
        <begin position="266"/>
        <end position="294"/>
    </location>
</feature>
<dbReference type="InterPro" id="IPR000033">
    <property type="entry name" value="LDLR_classB_rpt"/>
</dbReference>
<name>A0ABY9ULU4_STRVL</name>
<gene>
    <name evidence="5" type="ORF">RI060_40120</name>
</gene>
<dbReference type="Proteomes" id="UP001249394">
    <property type="component" value="Chromosome"/>
</dbReference>
<dbReference type="SUPFAM" id="SSF50370">
    <property type="entry name" value="Ricin B-like lectins"/>
    <property type="match status" value="1"/>
</dbReference>
<dbReference type="CDD" id="cd14953">
    <property type="entry name" value="NHL_like_1"/>
    <property type="match status" value="1"/>
</dbReference>
<evidence type="ECO:0000313" key="5">
    <source>
        <dbReference type="EMBL" id="WND23171.1"/>
    </source>
</evidence>
<organism evidence="5 6">
    <name type="scientific">Streptomyces violaceus</name>
    <name type="common">Streptomyces venezuelae</name>
    <dbReference type="NCBI Taxonomy" id="1936"/>
    <lineage>
        <taxon>Bacteria</taxon>
        <taxon>Bacillati</taxon>
        <taxon>Actinomycetota</taxon>
        <taxon>Actinomycetes</taxon>
        <taxon>Kitasatosporales</taxon>
        <taxon>Streptomycetaceae</taxon>
        <taxon>Streptomyces</taxon>
    </lineage>
</organism>
<evidence type="ECO:0000259" key="3">
    <source>
        <dbReference type="Pfam" id="PF14200"/>
    </source>
</evidence>
<dbReference type="InterPro" id="IPR000772">
    <property type="entry name" value="Ricin_B_lectin"/>
</dbReference>
<evidence type="ECO:0000256" key="1">
    <source>
        <dbReference type="ARBA" id="ARBA00022737"/>
    </source>
</evidence>
<evidence type="ECO:0000256" key="2">
    <source>
        <dbReference type="PROSITE-ProRule" id="PRU00504"/>
    </source>
</evidence>
<dbReference type="PANTHER" id="PTHR46388:SF2">
    <property type="entry name" value="NHL REPEAT-CONTAINING PROTEIN 2"/>
    <property type="match status" value="1"/>
</dbReference>
<evidence type="ECO:0000259" key="4">
    <source>
        <dbReference type="Pfam" id="PF25021"/>
    </source>
</evidence>